<dbReference type="Pfam" id="PF01663">
    <property type="entry name" value="Phosphodiest"/>
    <property type="match status" value="1"/>
</dbReference>
<feature type="chain" id="PRO_5045376490" evidence="1">
    <location>
        <begin position="26"/>
        <end position="175"/>
    </location>
</feature>
<keyword evidence="1" id="KW-0732">Signal</keyword>
<evidence type="ECO:0000313" key="2">
    <source>
        <dbReference type="EMBL" id="MFC0628647.1"/>
    </source>
</evidence>
<reference evidence="2 3" key="1">
    <citation type="submission" date="2024-09" db="EMBL/GenBank/DDBJ databases">
        <authorList>
            <person name="Sun Q."/>
            <person name="Mori K."/>
        </authorList>
    </citation>
    <scope>NUCLEOTIDE SEQUENCE [LARGE SCALE GENOMIC DNA]</scope>
    <source>
        <strain evidence="2 3">CGMCC 1.15906</strain>
    </source>
</reference>
<keyword evidence="3" id="KW-1185">Reference proteome</keyword>
<accession>A0ABV6QVI2</accession>
<gene>
    <name evidence="2" type="ORF">ACFFGN_31545</name>
</gene>
<feature type="signal peptide" evidence="1">
    <location>
        <begin position="1"/>
        <end position="25"/>
    </location>
</feature>
<sequence>MKRSAALFALATLTTVALVPQPSWSKPSAPIPKVVVIGVDGAMLPKIQAFDTPALKGLIAGGHAAQTTLYAQPFAPTLSGPGWATNATGVWPDKHKVKSNSWGTATDLSRHPDFLTRLERARPLTYGGDVIAKAERLEVAVPAGARRMTITWTLTNGDNDWYWAIDAPHVTKPAP</sequence>
<organism evidence="2 3">
    <name type="scientific">Kribbella deserti</name>
    <dbReference type="NCBI Taxonomy" id="1926257"/>
    <lineage>
        <taxon>Bacteria</taxon>
        <taxon>Bacillati</taxon>
        <taxon>Actinomycetota</taxon>
        <taxon>Actinomycetes</taxon>
        <taxon>Propionibacteriales</taxon>
        <taxon>Kribbellaceae</taxon>
        <taxon>Kribbella</taxon>
    </lineage>
</organism>
<dbReference type="InterPro" id="IPR002591">
    <property type="entry name" value="Phosphodiest/P_Trfase"/>
</dbReference>
<evidence type="ECO:0000256" key="1">
    <source>
        <dbReference type="SAM" id="SignalP"/>
    </source>
</evidence>
<evidence type="ECO:0000313" key="3">
    <source>
        <dbReference type="Proteomes" id="UP001589890"/>
    </source>
</evidence>
<dbReference type="Proteomes" id="UP001589890">
    <property type="component" value="Unassembled WGS sequence"/>
</dbReference>
<proteinExistence type="predicted"/>
<name>A0ABV6QVI2_9ACTN</name>
<protein>
    <submittedName>
        <fullName evidence="2">Alkaline phosphatase family protein</fullName>
    </submittedName>
</protein>
<dbReference type="EMBL" id="JBHLTC010000040">
    <property type="protein sequence ID" value="MFC0628647.1"/>
    <property type="molecule type" value="Genomic_DNA"/>
</dbReference>
<dbReference type="RefSeq" id="WP_380055330.1">
    <property type="nucleotide sequence ID" value="NZ_JBHLTC010000040.1"/>
</dbReference>
<comment type="caution">
    <text evidence="2">The sequence shown here is derived from an EMBL/GenBank/DDBJ whole genome shotgun (WGS) entry which is preliminary data.</text>
</comment>
<dbReference type="Gene3D" id="3.40.720.10">
    <property type="entry name" value="Alkaline Phosphatase, subunit A"/>
    <property type="match status" value="1"/>
</dbReference>
<dbReference type="InterPro" id="IPR017850">
    <property type="entry name" value="Alkaline_phosphatase_core_sf"/>
</dbReference>
<dbReference type="SUPFAM" id="SSF53649">
    <property type="entry name" value="Alkaline phosphatase-like"/>
    <property type="match status" value="1"/>
</dbReference>